<organism evidence="2 3">
    <name type="scientific">Stachybotrys elegans</name>
    <dbReference type="NCBI Taxonomy" id="80388"/>
    <lineage>
        <taxon>Eukaryota</taxon>
        <taxon>Fungi</taxon>
        <taxon>Dikarya</taxon>
        <taxon>Ascomycota</taxon>
        <taxon>Pezizomycotina</taxon>
        <taxon>Sordariomycetes</taxon>
        <taxon>Hypocreomycetidae</taxon>
        <taxon>Hypocreales</taxon>
        <taxon>Stachybotryaceae</taxon>
        <taxon>Stachybotrys</taxon>
    </lineage>
</organism>
<protein>
    <recommendedName>
        <fullName evidence="4">Pal1-like protein</fullName>
    </recommendedName>
</protein>
<accession>A0A8K0T4V7</accession>
<evidence type="ECO:0000256" key="1">
    <source>
        <dbReference type="SAM" id="MobiDB-lite"/>
    </source>
</evidence>
<dbReference type="EMBL" id="JAGPNK010000002">
    <property type="protein sequence ID" value="KAH7326157.1"/>
    <property type="molecule type" value="Genomic_DNA"/>
</dbReference>
<dbReference type="AlphaFoldDB" id="A0A8K0T4V7"/>
<name>A0A8K0T4V7_9HYPO</name>
<feature type="region of interest" description="Disordered" evidence="1">
    <location>
        <begin position="116"/>
        <end position="137"/>
    </location>
</feature>
<evidence type="ECO:0000313" key="3">
    <source>
        <dbReference type="Proteomes" id="UP000813444"/>
    </source>
</evidence>
<sequence>MSCWHANSTAFMQNIKRCTLQIRVSPPPLTFAERRSVLQVLEQQGRIKVFKKQRKPQVAGYTNPSFLVVTAEPELADSLASQKTIVYTMTPPRASGESRHLFMNSAHLKPTIEIVHNPDDGQDSTPAGGEVEDGEANVNQDEKKQFCLQIHTHHEYSHPRGISQSPWHNEWPDAYNHNPSFETMLLKQALPPSTARIGLSHWLIEEATLRSPSPAQRNRLRNQSTPNKMMKSKSREGVQAASDGEIPADTADCGTG</sequence>
<dbReference type="Proteomes" id="UP000813444">
    <property type="component" value="Unassembled WGS sequence"/>
</dbReference>
<feature type="compositionally biased region" description="Polar residues" evidence="1">
    <location>
        <begin position="210"/>
        <end position="227"/>
    </location>
</feature>
<gene>
    <name evidence="2" type="ORF">B0I35DRAFT_405442</name>
</gene>
<evidence type="ECO:0008006" key="4">
    <source>
        <dbReference type="Google" id="ProtNLM"/>
    </source>
</evidence>
<evidence type="ECO:0000313" key="2">
    <source>
        <dbReference type="EMBL" id="KAH7326157.1"/>
    </source>
</evidence>
<keyword evidence="3" id="KW-1185">Reference proteome</keyword>
<proteinExistence type="predicted"/>
<comment type="caution">
    <text evidence="2">The sequence shown here is derived from an EMBL/GenBank/DDBJ whole genome shotgun (WGS) entry which is preliminary data.</text>
</comment>
<dbReference type="OrthoDB" id="5367448at2759"/>
<feature type="region of interest" description="Disordered" evidence="1">
    <location>
        <begin position="210"/>
        <end position="256"/>
    </location>
</feature>
<reference evidence="2" key="1">
    <citation type="journal article" date="2021" name="Nat. Commun.">
        <title>Genetic determinants of endophytism in the Arabidopsis root mycobiome.</title>
        <authorList>
            <person name="Mesny F."/>
            <person name="Miyauchi S."/>
            <person name="Thiergart T."/>
            <person name="Pickel B."/>
            <person name="Atanasova L."/>
            <person name="Karlsson M."/>
            <person name="Huettel B."/>
            <person name="Barry K.W."/>
            <person name="Haridas S."/>
            <person name="Chen C."/>
            <person name="Bauer D."/>
            <person name="Andreopoulos W."/>
            <person name="Pangilinan J."/>
            <person name="LaButti K."/>
            <person name="Riley R."/>
            <person name="Lipzen A."/>
            <person name="Clum A."/>
            <person name="Drula E."/>
            <person name="Henrissat B."/>
            <person name="Kohler A."/>
            <person name="Grigoriev I.V."/>
            <person name="Martin F.M."/>
            <person name="Hacquard S."/>
        </authorList>
    </citation>
    <scope>NUCLEOTIDE SEQUENCE</scope>
    <source>
        <strain evidence="2">MPI-CAGE-CH-0235</strain>
    </source>
</reference>